<keyword evidence="1" id="KW-0479">Metal-binding</keyword>
<feature type="region of interest" description="Disordered" evidence="2">
    <location>
        <begin position="387"/>
        <end position="455"/>
    </location>
</feature>
<evidence type="ECO:0000313" key="4">
    <source>
        <dbReference type="EMBL" id="KAF7826058.1"/>
    </source>
</evidence>
<dbReference type="InterPro" id="IPR040256">
    <property type="entry name" value="At4g02000-like"/>
</dbReference>
<accession>A0A834TPJ0</accession>
<dbReference type="PROSITE" id="PS50158">
    <property type="entry name" value="ZF_CCHC"/>
    <property type="match status" value="1"/>
</dbReference>
<keyword evidence="1" id="KW-0863">Zinc-finger</keyword>
<dbReference type="Proteomes" id="UP000634136">
    <property type="component" value="Unassembled WGS sequence"/>
</dbReference>
<gene>
    <name evidence="4" type="ORF">G2W53_017222</name>
</gene>
<evidence type="ECO:0000256" key="2">
    <source>
        <dbReference type="SAM" id="MobiDB-lite"/>
    </source>
</evidence>
<feature type="region of interest" description="Disordered" evidence="2">
    <location>
        <begin position="69"/>
        <end position="110"/>
    </location>
</feature>
<feature type="compositionally biased region" description="Acidic residues" evidence="2">
    <location>
        <begin position="74"/>
        <end position="97"/>
    </location>
</feature>
<keyword evidence="1" id="KW-0862">Zinc</keyword>
<proteinExistence type="predicted"/>
<dbReference type="Pfam" id="PF14111">
    <property type="entry name" value="DUF4283"/>
    <property type="match status" value="1"/>
</dbReference>
<feature type="region of interest" description="Disordered" evidence="2">
    <location>
        <begin position="1"/>
        <end position="55"/>
    </location>
</feature>
<evidence type="ECO:0000256" key="1">
    <source>
        <dbReference type="PROSITE-ProRule" id="PRU00047"/>
    </source>
</evidence>
<dbReference type="OrthoDB" id="1937106at2759"/>
<dbReference type="EMBL" id="JAAIUW010000006">
    <property type="protein sequence ID" value="KAF7826058.1"/>
    <property type="molecule type" value="Genomic_DNA"/>
</dbReference>
<keyword evidence="5" id="KW-1185">Reference proteome</keyword>
<organism evidence="4 5">
    <name type="scientific">Senna tora</name>
    <dbReference type="NCBI Taxonomy" id="362788"/>
    <lineage>
        <taxon>Eukaryota</taxon>
        <taxon>Viridiplantae</taxon>
        <taxon>Streptophyta</taxon>
        <taxon>Embryophyta</taxon>
        <taxon>Tracheophyta</taxon>
        <taxon>Spermatophyta</taxon>
        <taxon>Magnoliopsida</taxon>
        <taxon>eudicotyledons</taxon>
        <taxon>Gunneridae</taxon>
        <taxon>Pentapetalae</taxon>
        <taxon>rosids</taxon>
        <taxon>fabids</taxon>
        <taxon>Fabales</taxon>
        <taxon>Fabaceae</taxon>
        <taxon>Caesalpinioideae</taxon>
        <taxon>Cassia clade</taxon>
        <taxon>Senna</taxon>
    </lineage>
</organism>
<dbReference type="GO" id="GO:0003676">
    <property type="term" value="F:nucleic acid binding"/>
    <property type="evidence" value="ECO:0007669"/>
    <property type="project" value="InterPro"/>
</dbReference>
<dbReference type="AlphaFoldDB" id="A0A834TPJ0"/>
<feature type="compositionally biased region" description="Basic and acidic residues" evidence="2">
    <location>
        <begin position="30"/>
        <end position="55"/>
    </location>
</feature>
<evidence type="ECO:0000259" key="3">
    <source>
        <dbReference type="PROSITE" id="PS50158"/>
    </source>
</evidence>
<name>A0A834TPJ0_9FABA</name>
<dbReference type="InterPro" id="IPR025558">
    <property type="entry name" value="DUF4283"/>
</dbReference>
<feature type="compositionally biased region" description="Basic and acidic residues" evidence="2">
    <location>
        <begin position="301"/>
        <end position="331"/>
    </location>
</feature>
<protein>
    <recommendedName>
        <fullName evidence="3">CCHC-type domain-containing protein</fullName>
    </recommendedName>
</protein>
<feature type="compositionally biased region" description="Basic and acidic residues" evidence="2">
    <location>
        <begin position="387"/>
        <end position="435"/>
    </location>
</feature>
<comment type="caution">
    <text evidence="4">The sequence shown here is derived from an EMBL/GenBank/DDBJ whole genome shotgun (WGS) entry which is preliminary data.</text>
</comment>
<sequence length="455" mass="52411">MSSKISEIAEPLSTEEEIDNLVRSKKKIRKTDGDARPEEISTRNHERLDFDSPQKLDLKRKKTYHESVTGIEDVKDDEMEGVDEEQEVNEDDEDQGEDGYHRRRKFEEPDAGKGISVEQIDAIPHFTLTEKEWERVRKLFKKSLIIKLFGMKIGFNFLLKKVNQLWAQAGEIQLVDLGNEYYLAMFDSNNDFTRALVGGPWVVLDHYLTIQTWSRMFDPKIEKISKIAAWIGKLVKIDHNTELQARGKYARICVEIDLGKPLLSQYAVHGSLRNIEYEGIHYVCFECGTYGHDIENCPIRKARDEPKDKQQEREEAEKEMEREGKDPRCREGGNNYGTWIYAQKPKRNRRSRPKAGMNTNEGVAPGIVVYGDEEELSQWLEADINKVTRPEGEPPDPNRKDAVGAARPLDRCTSPKEPHDKSDFMEQGEVRKLDESNDTMKLQAKNKDGAAIPWN</sequence>
<dbReference type="PANTHER" id="PTHR31286:SF99">
    <property type="entry name" value="DUF4283 DOMAIN-CONTAINING PROTEIN"/>
    <property type="match status" value="1"/>
</dbReference>
<feature type="region of interest" description="Disordered" evidence="2">
    <location>
        <begin position="301"/>
        <end position="337"/>
    </location>
</feature>
<dbReference type="PANTHER" id="PTHR31286">
    <property type="entry name" value="GLYCINE-RICH CELL WALL STRUCTURAL PROTEIN 1.8-LIKE"/>
    <property type="match status" value="1"/>
</dbReference>
<evidence type="ECO:0000313" key="5">
    <source>
        <dbReference type="Proteomes" id="UP000634136"/>
    </source>
</evidence>
<dbReference type="InterPro" id="IPR001878">
    <property type="entry name" value="Znf_CCHC"/>
</dbReference>
<reference evidence="4" key="1">
    <citation type="submission" date="2020-09" db="EMBL/GenBank/DDBJ databases">
        <title>Genome-Enabled Discovery of Anthraquinone Biosynthesis in Senna tora.</title>
        <authorList>
            <person name="Kang S.-H."/>
            <person name="Pandey R.P."/>
            <person name="Lee C.-M."/>
            <person name="Sim J.-S."/>
            <person name="Jeong J.-T."/>
            <person name="Choi B.-S."/>
            <person name="Jung M."/>
            <person name="Ginzburg D."/>
            <person name="Zhao K."/>
            <person name="Won S.Y."/>
            <person name="Oh T.-J."/>
            <person name="Yu Y."/>
            <person name="Kim N.-H."/>
            <person name="Lee O.R."/>
            <person name="Lee T.-H."/>
            <person name="Bashyal P."/>
            <person name="Kim T.-S."/>
            <person name="Lee W.-H."/>
            <person name="Kawkins C."/>
            <person name="Kim C.-K."/>
            <person name="Kim J.S."/>
            <person name="Ahn B.O."/>
            <person name="Rhee S.Y."/>
            <person name="Sohng J.K."/>
        </authorList>
    </citation>
    <scope>NUCLEOTIDE SEQUENCE</scope>
    <source>
        <tissue evidence="4">Leaf</tissue>
    </source>
</reference>
<dbReference type="GO" id="GO:0008270">
    <property type="term" value="F:zinc ion binding"/>
    <property type="evidence" value="ECO:0007669"/>
    <property type="project" value="UniProtKB-KW"/>
</dbReference>
<feature type="domain" description="CCHC-type" evidence="3">
    <location>
        <begin position="284"/>
        <end position="298"/>
    </location>
</feature>